<dbReference type="Proteomes" id="UP000199031">
    <property type="component" value="Unassembled WGS sequence"/>
</dbReference>
<dbReference type="Pfam" id="PF02589">
    <property type="entry name" value="LUD_dom"/>
    <property type="match status" value="1"/>
</dbReference>
<sequence length="212" mass="23578">MYVKTLSSRENILKKIKQALAKPVPLPFEETSESPAFFINEGELELQFAENFAALQGRFSFCSDEAELAQQLQTLFGTRQWKKLFVNEQNIRELFARQQIELPPGINLADCDASITSCECLIARTGSMLLSSAQTGRTSSVYAPVHICIAYTSQLVFDLKDGFELIKRKYPSGIPSLITFASGPSRTADIEKTLVTGVHGPKEVFCFLVEGR</sequence>
<gene>
    <name evidence="2" type="ORF">SAMN05444277_101209</name>
</gene>
<evidence type="ECO:0000313" key="2">
    <source>
        <dbReference type="EMBL" id="SFP56823.1"/>
    </source>
</evidence>
<organism evidence="2 3">
    <name type="scientific">Parafilimonas terrae</name>
    <dbReference type="NCBI Taxonomy" id="1465490"/>
    <lineage>
        <taxon>Bacteria</taxon>
        <taxon>Pseudomonadati</taxon>
        <taxon>Bacteroidota</taxon>
        <taxon>Chitinophagia</taxon>
        <taxon>Chitinophagales</taxon>
        <taxon>Chitinophagaceae</taxon>
        <taxon>Parafilimonas</taxon>
    </lineage>
</organism>
<reference evidence="2 3" key="1">
    <citation type="submission" date="2016-10" db="EMBL/GenBank/DDBJ databases">
        <authorList>
            <person name="de Groot N.N."/>
        </authorList>
    </citation>
    <scope>NUCLEOTIDE SEQUENCE [LARGE SCALE GENOMIC DNA]</scope>
    <source>
        <strain evidence="2 3">DSM 28286</strain>
    </source>
</reference>
<name>A0A1I5RE60_9BACT</name>
<dbReference type="PANTHER" id="PTHR43682:SF1">
    <property type="entry name" value="LACTATE UTILIZATION PROTEIN C"/>
    <property type="match status" value="1"/>
</dbReference>
<keyword evidence="3" id="KW-1185">Reference proteome</keyword>
<evidence type="ECO:0000259" key="1">
    <source>
        <dbReference type="Pfam" id="PF02589"/>
    </source>
</evidence>
<dbReference type="PANTHER" id="PTHR43682">
    <property type="entry name" value="LACTATE UTILIZATION PROTEIN C"/>
    <property type="match status" value="1"/>
</dbReference>
<evidence type="ECO:0000313" key="3">
    <source>
        <dbReference type="Proteomes" id="UP000199031"/>
    </source>
</evidence>
<proteinExistence type="predicted"/>
<dbReference type="InterPro" id="IPR024185">
    <property type="entry name" value="FTHF_cligase-like_sf"/>
</dbReference>
<feature type="domain" description="LUD" evidence="1">
    <location>
        <begin position="108"/>
        <end position="209"/>
    </location>
</feature>
<accession>A0A1I5RE60</accession>
<dbReference type="SUPFAM" id="SSF100950">
    <property type="entry name" value="NagB/RpiA/CoA transferase-like"/>
    <property type="match status" value="1"/>
</dbReference>
<dbReference type="EMBL" id="FOXQ01000001">
    <property type="protein sequence ID" value="SFP56823.1"/>
    <property type="molecule type" value="Genomic_DNA"/>
</dbReference>
<dbReference type="AlphaFoldDB" id="A0A1I5RE60"/>
<dbReference type="STRING" id="1465490.SAMN05444277_101209"/>
<dbReference type="InterPro" id="IPR037171">
    <property type="entry name" value="NagB/RpiA_transferase-like"/>
</dbReference>
<dbReference type="InterPro" id="IPR003741">
    <property type="entry name" value="LUD_dom"/>
</dbReference>
<protein>
    <submittedName>
        <fullName evidence="2">L-lactate dehydrogenase complex protein LldG</fullName>
    </submittedName>
</protein>
<dbReference type="Gene3D" id="3.40.50.10420">
    <property type="entry name" value="NagB/RpiA/CoA transferase-like"/>
    <property type="match status" value="1"/>
</dbReference>